<dbReference type="InterPro" id="IPR016903">
    <property type="entry name" value="Nucleolar_cplx-assoc_3"/>
</dbReference>
<feature type="region of interest" description="Disordered" evidence="1">
    <location>
        <begin position="411"/>
        <end position="447"/>
    </location>
</feature>
<evidence type="ECO:0000256" key="1">
    <source>
        <dbReference type="SAM" id="MobiDB-lite"/>
    </source>
</evidence>
<dbReference type="AlphaFoldDB" id="A0A059BF03"/>
<feature type="compositionally biased region" description="Basic residues" evidence="1">
    <location>
        <begin position="419"/>
        <end position="428"/>
    </location>
</feature>
<accession>A0A059BF03</accession>
<name>A0A059BF03_EUCGR</name>
<organism evidence="3">
    <name type="scientific">Eucalyptus grandis</name>
    <name type="common">Flooded gum</name>
    <dbReference type="NCBI Taxonomy" id="71139"/>
    <lineage>
        <taxon>Eukaryota</taxon>
        <taxon>Viridiplantae</taxon>
        <taxon>Streptophyta</taxon>
        <taxon>Embryophyta</taxon>
        <taxon>Tracheophyta</taxon>
        <taxon>Spermatophyta</taxon>
        <taxon>Magnoliopsida</taxon>
        <taxon>eudicotyledons</taxon>
        <taxon>Gunneridae</taxon>
        <taxon>Pentapetalae</taxon>
        <taxon>rosids</taxon>
        <taxon>malvids</taxon>
        <taxon>Myrtales</taxon>
        <taxon>Myrtaceae</taxon>
        <taxon>Myrtoideae</taxon>
        <taxon>Eucalypteae</taxon>
        <taxon>Eucalyptus</taxon>
    </lineage>
</organism>
<reference evidence="3" key="1">
    <citation type="submission" date="2013-07" db="EMBL/GenBank/DDBJ databases">
        <title>The genome of Eucalyptus grandis.</title>
        <authorList>
            <person name="Schmutz J."/>
            <person name="Hayes R."/>
            <person name="Myburg A."/>
            <person name="Tuskan G."/>
            <person name="Grattapaglia D."/>
            <person name="Rokhsar D.S."/>
        </authorList>
    </citation>
    <scope>NUCLEOTIDE SEQUENCE</scope>
    <source>
        <tissue evidence="3">Leaf extractions</tissue>
    </source>
</reference>
<dbReference type="InParanoid" id="A0A059BF03"/>
<gene>
    <name evidence="3" type="ORF">EUGRSUZ_G02299</name>
</gene>
<dbReference type="STRING" id="71139.A0A059BF03"/>
<dbReference type="GO" id="GO:0006270">
    <property type="term" value="P:DNA replication initiation"/>
    <property type="evidence" value="ECO:0000318"/>
    <property type="project" value="GO_Central"/>
</dbReference>
<dbReference type="PANTHER" id="PTHR14428">
    <property type="entry name" value="NUCLEOLAR COMPLEX PROTEIN 3"/>
    <property type="match status" value="1"/>
</dbReference>
<evidence type="ECO:0000259" key="2">
    <source>
        <dbReference type="Pfam" id="PF07540"/>
    </source>
</evidence>
<dbReference type="InterPro" id="IPR011501">
    <property type="entry name" value="Noc3_N"/>
</dbReference>
<proteinExistence type="predicted"/>
<dbReference type="Gramene" id="KCW64703">
    <property type="protein sequence ID" value="KCW64703"/>
    <property type="gene ID" value="EUGRSUZ_G02299"/>
</dbReference>
<dbReference type="PANTHER" id="PTHR14428:SF5">
    <property type="entry name" value="NUCLEOLAR COMPLEX PROTEIN 3 HOMOLOG"/>
    <property type="match status" value="1"/>
</dbReference>
<sequence>MDAHQGSHPFIGQEDSSPCLTGQFCMILLTCMSRENASFRVTKNVILLQIEEAQIAREAEEQMRKEMERFDRERRKEEERLMREQQREDERLLCDRRRESERREKYLQKESIEAEKKRQKEELRREKEAERQKAAVEKATARRIAKESMELMEDEQLELMELAAAELKEDITAEESFETKKCKLADLGIALLADPESNIKLLKEMLQMCNDHNHAIVKLGLLSLLAVFKDIIPGYRIRLPTEKELVMKVSKDVKKMRYYESTLLSAYKVLLDFLVIVERSALTRNGTKNTTNLGLHIPVLKLMVLERVSLYQHAVVRCICTLLDAVPHFNYCESLIEVVVRNISSSDEVIRKLCCDTIKSLFTNEGKHSGEVTGAAVRLIANYVKAHNCQMHPDSIQVLISLSFDEDLHRSEAPDKDKKVKKKNYKKGNRPEESSQPQLNDRKKSRQEMMSTMREEIYFRILKHTMQSIVPRPNGDTGTTHVTEAHPLLGPCLDGLGKFSHLIDLDYIGDLMNYLKKLACSGGKSDSSGKCVTVSERLRCCIIAFKVMRNNLDALTLICRFFCSAIQPHT</sequence>
<evidence type="ECO:0000313" key="3">
    <source>
        <dbReference type="EMBL" id="KCW64703.1"/>
    </source>
</evidence>
<dbReference type="SUPFAM" id="SSF48371">
    <property type="entry name" value="ARM repeat"/>
    <property type="match status" value="1"/>
</dbReference>
<dbReference type="GO" id="GO:0005730">
    <property type="term" value="C:nucleolus"/>
    <property type="evidence" value="ECO:0000318"/>
    <property type="project" value="GO_Central"/>
</dbReference>
<dbReference type="EMBL" id="KK198759">
    <property type="protein sequence ID" value="KCW64703.1"/>
    <property type="molecule type" value="Genomic_DNA"/>
</dbReference>
<dbReference type="GO" id="GO:0003682">
    <property type="term" value="F:chromatin binding"/>
    <property type="evidence" value="ECO:0000318"/>
    <property type="project" value="GO_Central"/>
</dbReference>
<protein>
    <recommendedName>
        <fullName evidence="2">Nucleolar complex-associated protein 3 N-terminal domain-containing protein</fullName>
    </recommendedName>
</protein>
<feature type="region of interest" description="Disordered" evidence="1">
    <location>
        <begin position="68"/>
        <end position="88"/>
    </location>
</feature>
<feature type="domain" description="Nucleolar complex-associated protein 3 N-terminal" evidence="2">
    <location>
        <begin position="180"/>
        <end position="268"/>
    </location>
</feature>
<dbReference type="Pfam" id="PF07540">
    <property type="entry name" value="NOC3p"/>
    <property type="match status" value="1"/>
</dbReference>
<dbReference type="InterPro" id="IPR016024">
    <property type="entry name" value="ARM-type_fold"/>
</dbReference>